<dbReference type="Proteomes" id="UP000625735">
    <property type="component" value="Unassembled WGS sequence"/>
</dbReference>
<protein>
    <submittedName>
        <fullName evidence="1">Uncharacterized protein</fullName>
    </submittedName>
</protein>
<comment type="caution">
    <text evidence="1">The sequence shown here is derived from an EMBL/GenBank/DDBJ whole genome shotgun (WGS) entry which is preliminary data.</text>
</comment>
<reference evidence="1" key="1">
    <citation type="journal article" date="2014" name="Int. J. Syst. Evol. Microbiol.">
        <title>Complete genome sequence of Corynebacterium casei LMG S-19264T (=DSM 44701T), isolated from a smear-ripened cheese.</title>
        <authorList>
            <consortium name="US DOE Joint Genome Institute (JGI-PGF)"/>
            <person name="Walter F."/>
            <person name="Albersmeier A."/>
            <person name="Kalinowski J."/>
            <person name="Ruckert C."/>
        </authorList>
    </citation>
    <scope>NUCLEOTIDE SEQUENCE</scope>
    <source>
        <strain evidence="1">CGMCC 1.12506</strain>
    </source>
</reference>
<dbReference type="EMBL" id="BMFG01000018">
    <property type="protein sequence ID" value="GGD36351.1"/>
    <property type="molecule type" value="Genomic_DNA"/>
</dbReference>
<sequence length="175" mass="20580">MRHVLTFIFLFFFSICLAQEKVYKSNECCSRTVTIVNDTILKYFERIGSFTTANTLNYKLDNGVYKVARNPNENPKSSFTLGNDLSESELIISKDSLVIVKTGVVFYDENYLEQKLEKEFLNFYIIRDKKITFITASIFNELKFGNYTFIELDRKKAKRKYGIDEKYKTFILKPK</sequence>
<proteinExistence type="predicted"/>
<reference evidence="1" key="2">
    <citation type="submission" date="2020-09" db="EMBL/GenBank/DDBJ databases">
        <authorList>
            <person name="Sun Q."/>
            <person name="Zhou Y."/>
        </authorList>
    </citation>
    <scope>NUCLEOTIDE SEQUENCE</scope>
    <source>
        <strain evidence="1">CGMCC 1.12506</strain>
    </source>
</reference>
<name>A0A916YA57_9FLAO</name>
<accession>A0A916YA57</accession>
<keyword evidence="2" id="KW-1185">Reference proteome</keyword>
<evidence type="ECO:0000313" key="2">
    <source>
        <dbReference type="Proteomes" id="UP000625735"/>
    </source>
</evidence>
<dbReference type="AlphaFoldDB" id="A0A916YA57"/>
<gene>
    <name evidence="1" type="ORF">GCM10011343_27760</name>
</gene>
<dbReference type="RefSeq" id="WP_188363214.1">
    <property type="nucleotide sequence ID" value="NZ_BMFG01000018.1"/>
</dbReference>
<evidence type="ECO:0000313" key="1">
    <source>
        <dbReference type="EMBL" id="GGD36351.1"/>
    </source>
</evidence>
<organism evidence="1 2">
    <name type="scientific">Flavobacterium orientale</name>
    <dbReference type="NCBI Taxonomy" id="1756020"/>
    <lineage>
        <taxon>Bacteria</taxon>
        <taxon>Pseudomonadati</taxon>
        <taxon>Bacteroidota</taxon>
        <taxon>Flavobacteriia</taxon>
        <taxon>Flavobacteriales</taxon>
        <taxon>Flavobacteriaceae</taxon>
        <taxon>Flavobacterium</taxon>
    </lineage>
</organism>